<keyword evidence="1" id="KW-0812">Transmembrane</keyword>
<organism evidence="2 3">
    <name type="scientific">Immersiella caudata</name>
    <dbReference type="NCBI Taxonomy" id="314043"/>
    <lineage>
        <taxon>Eukaryota</taxon>
        <taxon>Fungi</taxon>
        <taxon>Dikarya</taxon>
        <taxon>Ascomycota</taxon>
        <taxon>Pezizomycotina</taxon>
        <taxon>Sordariomycetes</taxon>
        <taxon>Sordariomycetidae</taxon>
        <taxon>Sordariales</taxon>
        <taxon>Lasiosphaeriaceae</taxon>
        <taxon>Immersiella</taxon>
    </lineage>
</organism>
<keyword evidence="1" id="KW-0472">Membrane</keyword>
<evidence type="ECO:0000256" key="1">
    <source>
        <dbReference type="SAM" id="Phobius"/>
    </source>
</evidence>
<feature type="transmembrane region" description="Helical" evidence="1">
    <location>
        <begin position="300"/>
        <end position="319"/>
    </location>
</feature>
<reference evidence="2" key="1">
    <citation type="submission" date="2023-06" db="EMBL/GenBank/DDBJ databases">
        <title>Genome-scale phylogeny and comparative genomics of the fungal order Sordariales.</title>
        <authorList>
            <consortium name="Lawrence Berkeley National Laboratory"/>
            <person name="Hensen N."/>
            <person name="Bonometti L."/>
            <person name="Westerberg I."/>
            <person name="Brannstrom I.O."/>
            <person name="Guillou S."/>
            <person name="Cros-Aarteil S."/>
            <person name="Calhoun S."/>
            <person name="Haridas S."/>
            <person name="Kuo A."/>
            <person name="Mondo S."/>
            <person name="Pangilinan J."/>
            <person name="Riley R."/>
            <person name="Labutti K."/>
            <person name="Andreopoulos B."/>
            <person name="Lipzen A."/>
            <person name="Chen C."/>
            <person name="Yanf M."/>
            <person name="Daum C."/>
            <person name="Ng V."/>
            <person name="Clum A."/>
            <person name="Steindorff A."/>
            <person name="Ohm R."/>
            <person name="Martin F."/>
            <person name="Silar P."/>
            <person name="Natvig D."/>
            <person name="Lalanne C."/>
            <person name="Gautier V."/>
            <person name="Ament-Velasquez S.L."/>
            <person name="Kruys A."/>
            <person name="Hutchinson M.I."/>
            <person name="Powell A.J."/>
            <person name="Barry K."/>
            <person name="Miller A.N."/>
            <person name="Grigoriev I.V."/>
            <person name="Debuchy R."/>
            <person name="Gladieux P."/>
            <person name="Thoren M.H."/>
            <person name="Johannesson H."/>
        </authorList>
    </citation>
    <scope>NUCLEOTIDE SEQUENCE</scope>
    <source>
        <strain evidence="2">CBS 606.72</strain>
    </source>
</reference>
<protein>
    <submittedName>
        <fullName evidence="2">Uncharacterized protein</fullName>
    </submittedName>
</protein>
<feature type="transmembrane region" description="Helical" evidence="1">
    <location>
        <begin position="227"/>
        <end position="249"/>
    </location>
</feature>
<accession>A0AA39WSV8</accession>
<dbReference type="Proteomes" id="UP001175000">
    <property type="component" value="Unassembled WGS sequence"/>
</dbReference>
<feature type="transmembrane region" description="Helical" evidence="1">
    <location>
        <begin position="331"/>
        <end position="351"/>
    </location>
</feature>
<evidence type="ECO:0000313" key="3">
    <source>
        <dbReference type="Proteomes" id="UP001175000"/>
    </source>
</evidence>
<keyword evidence="1" id="KW-1133">Transmembrane helix</keyword>
<proteinExistence type="predicted"/>
<gene>
    <name evidence="2" type="ORF">B0T14DRAFT_522527</name>
</gene>
<dbReference type="AlphaFoldDB" id="A0AA39WSV8"/>
<comment type="caution">
    <text evidence="2">The sequence shown here is derived from an EMBL/GenBank/DDBJ whole genome shotgun (WGS) entry which is preliminary data.</text>
</comment>
<sequence>MPTSTAATGSAPTTALEDNVGGSTPIYTFSSGLVQISGLAGLVGGNGLGELSLGLKAASGFAWSPISCFGILKVVQAFVAGSIANDTWRDVLGLRTGVVDDALGFGFWTSIDKPTASGTPKSSVRSAMQQRGARLAEERVGICLDVPDGGFLEDKLTGWHSLVKHDRLLRYTLAGTSAFEDEKSIQVHSFIPDDTAHDYHLVDWVLIAASMVKASEAIVLFKMGSNYLWWSNMLGSACCLTFAVILQALNLGRDTHRNLQNTADFLIGDLPSYQRIGSLNRKIILAQPVSVRKSRLWRGAWAAGVIANSVGVGITFYVLVKELEGSIDLVYVWMGFQILWVLLRTFVYHIIPDSTGPLNINLTSQKLESIPESLQARVLRLLLAASLVQTKGHVRVYEAYLEDIQSVSSPQQLIGLLHQAKWNVTNVLRLDQQDLPGLTIEAIVGEHILRTFAWITCAKIDNAEIYDAVAALFRKSNGEQYLVPGVRVMACKPRKPVAPDPEAAVPSFDSRGTVNKEKIGYWVYWFPLHMDRWLEVTCGPFSALGSMRGQRILTSVELDEALGAGTLSIGLRGTADLSLALEASRACSHVLLGTVKGLRVSGL</sequence>
<dbReference type="EMBL" id="JAULSU010000004">
    <property type="protein sequence ID" value="KAK0620988.1"/>
    <property type="molecule type" value="Genomic_DNA"/>
</dbReference>
<keyword evidence="3" id="KW-1185">Reference proteome</keyword>
<evidence type="ECO:0000313" key="2">
    <source>
        <dbReference type="EMBL" id="KAK0620988.1"/>
    </source>
</evidence>
<name>A0AA39WSV8_9PEZI</name>